<dbReference type="Proteomes" id="UP000070497">
    <property type="component" value="Unassembled WGS sequence"/>
</dbReference>
<dbReference type="RefSeq" id="WP_002922918.1">
    <property type="nucleotide sequence ID" value="NZ_KQ969340.1"/>
</dbReference>
<organism evidence="1 2">
    <name type="scientific">Streptococcus oralis</name>
    <dbReference type="NCBI Taxonomy" id="1303"/>
    <lineage>
        <taxon>Bacteria</taxon>
        <taxon>Bacillati</taxon>
        <taxon>Bacillota</taxon>
        <taxon>Bacilli</taxon>
        <taxon>Lactobacillales</taxon>
        <taxon>Streptococcaceae</taxon>
        <taxon>Streptococcus</taxon>
    </lineage>
</organism>
<dbReference type="AlphaFoldDB" id="A0A139NTV6"/>
<proteinExistence type="predicted"/>
<protein>
    <submittedName>
        <fullName evidence="1">Uncharacterized protein</fullName>
    </submittedName>
</protein>
<name>A0A139NTV6_STROR</name>
<reference evidence="1 2" key="1">
    <citation type="submission" date="2016-01" db="EMBL/GenBank/DDBJ databases">
        <title>Highly variable Streptococcus oralis are common among viridans streptococci isolated from primates.</title>
        <authorList>
            <person name="Denapaite D."/>
            <person name="Rieger M."/>
            <person name="Koendgen S."/>
            <person name="Brueckner R."/>
            <person name="Ochigava I."/>
            <person name="Kappeler P."/>
            <person name="Maetz-Rensing K."/>
            <person name="Leendertz F."/>
            <person name="Hakenbeck R."/>
        </authorList>
    </citation>
    <scope>NUCLEOTIDE SEQUENCE [LARGE SCALE GENOMIC DNA]</scope>
    <source>
        <strain evidence="1 2">DD14</strain>
    </source>
</reference>
<gene>
    <name evidence="1" type="ORF">SORDD14_01782</name>
</gene>
<evidence type="ECO:0000313" key="2">
    <source>
        <dbReference type="Proteomes" id="UP000070497"/>
    </source>
</evidence>
<evidence type="ECO:0000313" key="1">
    <source>
        <dbReference type="EMBL" id="KXT79450.1"/>
    </source>
</evidence>
<dbReference type="PATRIC" id="fig|1303.77.peg.1976"/>
<sequence>MSREYKTVRVAHETKYWLNELIFLKEEQLKSEKNSLIDKYEAKLKEYEDFSQGYSPTLSIMVSSGSVLEAAYYFVKEKDARQEIEWSQVFAEIASQKVDYSQEVGTITPRFYLFSDVLQGLEDYRYKLKPDSMQRVINLNYVIKIFIYLYYRANIKDIELLKSKRINK</sequence>
<comment type="caution">
    <text evidence="1">The sequence shown here is derived from an EMBL/GenBank/DDBJ whole genome shotgun (WGS) entry which is preliminary data.</text>
</comment>
<accession>A0A139NTV6</accession>
<dbReference type="EMBL" id="LQRI01000220">
    <property type="protein sequence ID" value="KXT79450.1"/>
    <property type="molecule type" value="Genomic_DNA"/>
</dbReference>